<dbReference type="EMBL" id="MWWR01000004">
    <property type="protein sequence ID" value="OZG52448.1"/>
    <property type="molecule type" value="Genomic_DNA"/>
</dbReference>
<feature type="transmembrane region" description="Helical" evidence="6">
    <location>
        <begin position="6"/>
        <end position="26"/>
    </location>
</feature>
<evidence type="ECO:0000256" key="6">
    <source>
        <dbReference type="SAM" id="Phobius"/>
    </source>
</evidence>
<dbReference type="InterPro" id="IPR003798">
    <property type="entry name" value="DNA_recombination_RmuC"/>
</dbReference>
<evidence type="ECO:0000313" key="8">
    <source>
        <dbReference type="Proteomes" id="UP000216725"/>
    </source>
</evidence>
<gene>
    <name evidence="7" type="ORF">PSRA_0637</name>
</gene>
<feature type="region of interest" description="Disordered" evidence="5">
    <location>
        <begin position="427"/>
        <end position="459"/>
    </location>
</feature>
<dbReference type="AlphaFoldDB" id="A0A261F030"/>
<feature type="compositionally biased region" description="Gly residues" evidence="5">
    <location>
        <begin position="441"/>
        <end position="451"/>
    </location>
</feature>
<dbReference type="Pfam" id="PF02646">
    <property type="entry name" value="RmuC"/>
    <property type="match status" value="1"/>
</dbReference>
<dbReference type="OrthoDB" id="370725at2"/>
<comment type="caution">
    <text evidence="7">The sequence shown here is derived from an EMBL/GenBank/DDBJ whole genome shotgun (WGS) entry which is preliminary data.</text>
</comment>
<dbReference type="Proteomes" id="UP000216725">
    <property type="component" value="Unassembled WGS sequence"/>
</dbReference>
<keyword evidence="6" id="KW-1133">Transmembrane helix</keyword>
<reference evidence="7 8" key="1">
    <citation type="journal article" date="2017" name="BMC Genomics">
        <title>Comparative genomic and phylogenomic analyses of the Bifidobacteriaceae family.</title>
        <authorList>
            <person name="Lugli G.A."/>
            <person name="Milani C."/>
            <person name="Turroni F."/>
            <person name="Duranti S."/>
            <person name="Mancabelli L."/>
            <person name="Mangifesta M."/>
            <person name="Ferrario C."/>
            <person name="Modesto M."/>
            <person name="Mattarelli P."/>
            <person name="Jiri K."/>
            <person name="van Sinderen D."/>
            <person name="Ventura M."/>
        </authorList>
    </citation>
    <scope>NUCLEOTIDE SEQUENCE [LARGE SCALE GENOMIC DNA]</scope>
    <source>
        <strain evidence="7 8">DSM 24742</strain>
    </source>
</reference>
<evidence type="ECO:0000256" key="4">
    <source>
        <dbReference type="ARBA" id="ARBA00023172"/>
    </source>
</evidence>
<dbReference type="GO" id="GO:0006310">
    <property type="term" value="P:DNA recombination"/>
    <property type="evidence" value="ECO:0007669"/>
    <property type="project" value="UniProtKB-KW"/>
</dbReference>
<comment type="function">
    <text evidence="1">Involved in DNA recombination.</text>
</comment>
<evidence type="ECO:0000256" key="5">
    <source>
        <dbReference type="SAM" id="MobiDB-lite"/>
    </source>
</evidence>
<keyword evidence="3" id="KW-0175">Coiled coil</keyword>
<evidence type="ECO:0000256" key="1">
    <source>
        <dbReference type="ARBA" id="ARBA00003416"/>
    </source>
</evidence>
<evidence type="ECO:0000256" key="2">
    <source>
        <dbReference type="ARBA" id="ARBA00009840"/>
    </source>
</evidence>
<keyword evidence="8" id="KW-1185">Reference proteome</keyword>
<proteinExistence type="inferred from homology"/>
<sequence length="459" mass="49495">MFETFGEVVILIIMTLIGAAVGFGIGRATARPSDSRAVEDLASVRAQLASSQATCDQLGKQLEYTQGEVTQMRAQETERLRAEQLKAQRGQSDALDAQEARKNGEAALLEAFAPVQKNLDELGRRVAAMEQSRKQEMGALGASLQALGRQQQSLGKQTESLAAALRNNKVRGAWGEAQLKNIVESAGLLQHVDFDTQVVLEDSGRRPDMVVHMPGGKCIPIDAKTPYSDYQRACDIPDSADETQLRLKAQLLAGHAKAVRAHVDELARREYWASPTLGDTPDFVIAFVPNESVLQAALEQDSGLMDYAFSKKVALCSPVTLWAVLKSVSYAWQQQGLTDDAQELFTLSRELYDRMATLGDRAAKLGGSITQTVKNYNAFVGTLEGRVLPTARKLQKIEIGKVIPEVSQLDPEKTDVRELTAAEFADVRPGMPPRPTMASGGASGGGAGGTMAGTVPRLG</sequence>
<dbReference type="PANTHER" id="PTHR30563">
    <property type="entry name" value="DNA RECOMBINATION PROTEIN RMUC"/>
    <property type="match status" value="1"/>
</dbReference>
<keyword evidence="7" id="KW-0689">Ribosomal protein</keyword>
<keyword evidence="6" id="KW-0472">Membrane</keyword>
<keyword evidence="7" id="KW-0687">Ribonucleoprotein</keyword>
<keyword evidence="6" id="KW-0812">Transmembrane</keyword>
<dbReference type="PANTHER" id="PTHR30563:SF0">
    <property type="entry name" value="DNA RECOMBINATION PROTEIN RMUC"/>
    <property type="match status" value="1"/>
</dbReference>
<comment type="similarity">
    <text evidence="2">Belongs to the RmuC family.</text>
</comment>
<name>A0A261F030_9BIFI</name>
<organism evidence="7 8">
    <name type="scientific">Pseudoscardovia radai</name>
    <dbReference type="NCBI Taxonomy" id="987066"/>
    <lineage>
        <taxon>Bacteria</taxon>
        <taxon>Bacillati</taxon>
        <taxon>Actinomycetota</taxon>
        <taxon>Actinomycetes</taxon>
        <taxon>Bifidobacteriales</taxon>
        <taxon>Bifidobacteriaceae</taxon>
        <taxon>Pseudoscardovia</taxon>
    </lineage>
</organism>
<accession>A0A261F030</accession>
<evidence type="ECO:0000256" key="3">
    <source>
        <dbReference type="ARBA" id="ARBA00023054"/>
    </source>
</evidence>
<keyword evidence="4" id="KW-0233">DNA recombination</keyword>
<dbReference type="GO" id="GO:0005840">
    <property type="term" value="C:ribosome"/>
    <property type="evidence" value="ECO:0007669"/>
    <property type="project" value="UniProtKB-KW"/>
</dbReference>
<dbReference type="RefSeq" id="WP_094660456.1">
    <property type="nucleotide sequence ID" value="NZ_JBKZBO010000016.1"/>
</dbReference>
<protein>
    <submittedName>
        <fullName evidence="7">30S ribosomal protein S9</fullName>
    </submittedName>
</protein>
<evidence type="ECO:0000313" key="7">
    <source>
        <dbReference type="EMBL" id="OZG52448.1"/>
    </source>
</evidence>